<dbReference type="Pfam" id="PF01075">
    <property type="entry name" value="Glyco_transf_9"/>
    <property type="match status" value="1"/>
</dbReference>
<dbReference type="InterPro" id="IPR002201">
    <property type="entry name" value="Glyco_trans_9"/>
</dbReference>
<keyword evidence="4" id="KW-1185">Reference proteome</keyword>
<sequence length="347" mass="37233">MKVLIVRVGAMGDVLHALPAAAALKRMRPETRIDWVIDERWQPLLTNWDEPGPVVDRSFAVPIRKWKQKPFSRETLASLLAFRKLRGQYDLVVDMQGTLRSALIGRLAGGKTLAGYSDPREGFAANLYGRKCVRRGTHVVDQGLSLLGDAVGVELESVLAKGVALPRIGWAEEWAEREAVLRRPLALLAAGGGWGAKSWPNAKFGALATQLREAGYDVVVNAAKKDAPDALEVIAASEGAARMVVCNVAGLVALMRRVDLCVGNDSGPMHLAATLAVPTVALFGPTSPERNGPWGPGPSVVLRRPLSQTTYKRTAETEAGLASISVEDVMTAVNPDAASRIADPLRQ</sequence>
<dbReference type="Gene3D" id="3.40.50.2000">
    <property type="entry name" value="Glycogen Phosphorylase B"/>
    <property type="match status" value="2"/>
</dbReference>
<keyword evidence="2" id="KW-0808">Transferase</keyword>
<dbReference type="PANTHER" id="PTHR30160">
    <property type="entry name" value="TETRAACYLDISACCHARIDE 4'-KINASE-RELATED"/>
    <property type="match status" value="1"/>
</dbReference>
<dbReference type="EMBL" id="JBHSWI010000001">
    <property type="protein sequence ID" value="MFC6646656.1"/>
    <property type="molecule type" value="Genomic_DNA"/>
</dbReference>
<dbReference type="CDD" id="cd03789">
    <property type="entry name" value="GT9_LPS_heptosyltransferase"/>
    <property type="match status" value="1"/>
</dbReference>
<comment type="caution">
    <text evidence="3">The sequence shown here is derived from an EMBL/GenBank/DDBJ whole genome shotgun (WGS) entry which is preliminary data.</text>
</comment>
<dbReference type="Proteomes" id="UP001596391">
    <property type="component" value="Unassembled WGS sequence"/>
</dbReference>
<keyword evidence="1" id="KW-0328">Glycosyltransferase</keyword>
<gene>
    <name evidence="3" type="ORF">ACFQBQ_13880</name>
</gene>
<evidence type="ECO:0000256" key="2">
    <source>
        <dbReference type="ARBA" id="ARBA00022679"/>
    </source>
</evidence>
<organism evidence="3 4">
    <name type="scientific">Granulicella cerasi</name>
    <dbReference type="NCBI Taxonomy" id="741063"/>
    <lineage>
        <taxon>Bacteria</taxon>
        <taxon>Pseudomonadati</taxon>
        <taxon>Acidobacteriota</taxon>
        <taxon>Terriglobia</taxon>
        <taxon>Terriglobales</taxon>
        <taxon>Acidobacteriaceae</taxon>
        <taxon>Granulicella</taxon>
    </lineage>
</organism>
<evidence type="ECO:0000313" key="3">
    <source>
        <dbReference type="EMBL" id="MFC6646656.1"/>
    </source>
</evidence>
<reference evidence="4" key="1">
    <citation type="journal article" date="2019" name="Int. J. Syst. Evol. Microbiol.">
        <title>The Global Catalogue of Microorganisms (GCM) 10K type strain sequencing project: providing services to taxonomists for standard genome sequencing and annotation.</title>
        <authorList>
            <consortium name="The Broad Institute Genomics Platform"/>
            <consortium name="The Broad Institute Genome Sequencing Center for Infectious Disease"/>
            <person name="Wu L."/>
            <person name="Ma J."/>
        </authorList>
    </citation>
    <scope>NUCLEOTIDE SEQUENCE [LARGE SCALE GENOMIC DNA]</scope>
    <source>
        <strain evidence="4">CGMCC 1.16026</strain>
    </source>
</reference>
<evidence type="ECO:0000256" key="1">
    <source>
        <dbReference type="ARBA" id="ARBA00022676"/>
    </source>
</evidence>
<protein>
    <submittedName>
        <fullName evidence="3">Glycosyltransferase family 9 protein</fullName>
    </submittedName>
</protein>
<accession>A0ABW1ZBV9</accession>
<dbReference type="RefSeq" id="WP_263370309.1">
    <property type="nucleotide sequence ID" value="NZ_JAGSYD010000001.1"/>
</dbReference>
<dbReference type="SUPFAM" id="SSF53756">
    <property type="entry name" value="UDP-Glycosyltransferase/glycogen phosphorylase"/>
    <property type="match status" value="1"/>
</dbReference>
<dbReference type="PANTHER" id="PTHR30160:SF1">
    <property type="entry name" value="LIPOPOLYSACCHARIDE 1,2-N-ACETYLGLUCOSAMINETRANSFERASE-RELATED"/>
    <property type="match status" value="1"/>
</dbReference>
<name>A0ABW1ZBV9_9BACT</name>
<dbReference type="InterPro" id="IPR051199">
    <property type="entry name" value="LPS_LOS_Heptosyltrfase"/>
</dbReference>
<proteinExistence type="predicted"/>
<evidence type="ECO:0000313" key="4">
    <source>
        <dbReference type="Proteomes" id="UP001596391"/>
    </source>
</evidence>